<evidence type="ECO:0000313" key="2">
    <source>
        <dbReference type="EMBL" id="CAB4154483.1"/>
    </source>
</evidence>
<name>A0A6J5N6E1_9CAUD</name>
<evidence type="ECO:0000256" key="1">
    <source>
        <dbReference type="SAM" id="MobiDB-lite"/>
    </source>
</evidence>
<feature type="region of interest" description="Disordered" evidence="1">
    <location>
        <begin position="1"/>
        <end position="33"/>
    </location>
</feature>
<dbReference type="SUPFAM" id="SSF50129">
    <property type="entry name" value="GroES-like"/>
    <property type="match status" value="1"/>
</dbReference>
<dbReference type="InterPro" id="IPR037124">
    <property type="entry name" value="Chaperonin_GroES_sf"/>
</dbReference>
<accession>A0A6J5N6E1</accession>
<proteinExistence type="predicted"/>
<reference evidence="2" key="1">
    <citation type="submission" date="2020-04" db="EMBL/GenBank/DDBJ databases">
        <authorList>
            <person name="Chiriac C."/>
            <person name="Salcher M."/>
            <person name="Ghai R."/>
            <person name="Kavagutti S V."/>
        </authorList>
    </citation>
    <scope>NUCLEOTIDE SEQUENCE</scope>
</reference>
<dbReference type="Gene3D" id="2.30.33.40">
    <property type="entry name" value="GroES chaperonin"/>
    <property type="match status" value="1"/>
</dbReference>
<protein>
    <recommendedName>
        <fullName evidence="3">Co-chaperonin GroES</fullName>
    </recommendedName>
</protein>
<organism evidence="2">
    <name type="scientific">uncultured Caudovirales phage</name>
    <dbReference type="NCBI Taxonomy" id="2100421"/>
    <lineage>
        <taxon>Viruses</taxon>
        <taxon>Duplodnaviria</taxon>
        <taxon>Heunggongvirae</taxon>
        <taxon>Uroviricota</taxon>
        <taxon>Caudoviricetes</taxon>
        <taxon>Peduoviridae</taxon>
        <taxon>Maltschvirus</taxon>
        <taxon>Maltschvirus maltsch</taxon>
    </lineage>
</organism>
<dbReference type="EMBL" id="LR796614">
    <property type="protein sequence ID" value="CAB4154483.1"/>
    <property type="molecule type" value="Genomic_DNA"/>
</dbReference>
<dbReference type="InterPro" id="IPR011032">
    <property type="entry name" value="GroES-like_sf"/>
</dbReference>
<evidence type="ECO:0008006" key="3">
    <source>
        <dbReference type="Google" id="ProtNLM"/>
    </source>
</evidence>
<gene>
    <name evidence="2" type="ORF">UFOVP654_7</name>
</gene>
<sequence>MNSIDLSPGAFALPDPIQPMDAPEPEATAEEKATQLPIPQGWKILCAVPEVDQKIAGTSLDLVRDTASLRQEEHASTVLFVLKVGADAYADKAKFPTGAWCNPGDFVLVRTYSGTRFKIFGKEFRLINDDQVDAVVQDPRGLTRA</sequence>
<dbReference type="GO" id="GO:0006457">
    <property type="term" value="P:protein folding"/>
    <property type="evidence" value="ECO:0007669"/>
    <property type="project" value="InterPro"/>
</dbReference>